<dbReference type="InterPro" id="IPR007865">
    <property type="entry name" value="Aminopep_P_N"/>
</dbReference>
<dbReference type="GO" id="GO:0070006">
    <property type="term" value="F:metalloaminopeptidase activity"/>
    <property type="evidence" value="ECO:0007669"/>
    <property type="project" value="InterPro"/>
</dbReference>
<comment type="cofactor">
    <cofactor evidence="2">
        <name>Mn(2+)</name>
        <dbReference type="ChEBI" id="CHEBI:29035"/>
    </cofactor>
</comment>
<proteinExistence type="inferred from homology"/>
<feature type="domain" description="Aminopeptidase P N-terminal" evidence="9">
    <location>
        <begin position="25"/>
        <end position="153"/>
    </location>
</feature>
<keyword evidence="7" id="KW-0464">Manganese</keyword>
<dbReference type="Pfam" id="PF00557">
    <property type="entry name" value="Peptidase_M24"/>
    <property type="match status" value="1"/>
</dbReference>
<evidence type="ECO:0000256" key="4">
    <source>
        <dbReference type="ARBA" id="ARBA00012574"/>
    </source>
</evidence>
<dbReference type="GO" id="GO:0030145">
    <property type="term" value="F:manganese ion binding"/>
    <property type="evidence" value="ECO:0007669"/>
    <property type="project" value="InterPro"/>
</dbReference>
<keyword evidence="8" id="KW-0732">Signal</keyword>
<gene>
    <name evidence="10" type="ordered locus">Acid_4722</name>
</gene>
<dbReference type="EMBL" id="CP000473">
    <property type="protein sequence ID" value="ABJ85681.1"/>
    <property type="molecule type" value="Genomic_DNA"/>
</dbReference>
<dbReference type="HOGENOM" id="CLU_017266_1_0_0"/>
<keyword evidence="6" id="KW-0378">Hydrolase</keyword>
<sequence precursor="true">MKKFWLLFSLTVVAFAQPPLFTDSLPKEEFAQRRARLMEQIGDGIAVVQGATEDAAYVKFRQNNHFFYLTGVESPRAILLLDARTKSATLYLTPRNERAERSEGPLLAPGEEAAALTGIPVVADRARFADDIKKLGAERSVLYTPYRPESQAAVTPDRSAVHLAATAADPWDGRPSRETVFREKLQAQAPRLEIKNIDPILDAMRSIKSPRELALIREATRIAGIAMIEAMRAAKPGMYEYEIEAIGDYVFKKNNAQYPAYFGLVAAGTNSFWPHYHAAQAQLKPGDLVLFDYAPDYKYYASDVTREFPASGKFTAAQRDLYGVYVDLYRALMTSIRPNVTARAVMQDAVKKMDAIMASHQFTKETYRQAAQRFVESYRNNVGRSLGHPVGMEVHDVQSPQELLKPGYVFTIEPALTVPEERIYIRLEDVLVITESGYENLSAFVPETIDEVESAMSGAKVAIPAKR</sequence>
<evidence type="ECO:0000256" key="6">
    <source>
        <dbReference type="ARBA" id="ARBA00022801"/>
    </source>
</evidence>
<evidence type="ECO:0000256" key="8">
    <source>
        <dbReference type="SAM" id="SignalP"/>
    </source>
</evidence>
<dbReference type="InterPro" id="IPR052433">
    <property type="entry name" value="X-Pro_dipept-like"/>
</dbReference>
<comment type="catalytic activity">
    <reaction evidence="1">
        <text>Release of any N-terminal amino acid, including proline, that is linked to proline, even from a dipeptide or tripeptide.</text>
        <dbReference type="EC" id="3.4.11.9"/>
    </reaction>
</comment>
<evidence type="ECO:0000256" key="1">
    <source>
        <dbReference type="ARBA" id="ARBA00001424"/>
    </source>
</evidence>
<dbReference type="KEGG" id="sus:Acid_4722"/>
<dbReference type="EC" id="3.4.11.9" evidence="4"/>
<evidence type="ECO:0000256" key="5">
    <source>
        <dbReference type="ARBA" id="ARBA00022723"/>
    </source>
</evidence>
<dbReference type="STRING" id="234267.Acid_4722"/>
<dbReference type="Gene3D" id="3.90.230.10">
    <property type="entry name" value="Creatinase/methionine aminopeptidase superfamily"/>
    <property type="match status" value="1"/>
</dbReference>
<dbReference type="eggNOG" id="COG0006">
    <property type="taxonomic scope" value="Bacteria"/>
</dbReference>
<evidence type="ECO:0000313" key="10">
    <source>
        <dbReference type="EMBL" id="ABJ85681.1"/>
    </source>
</evidence>
<evidence type="ECO:0000259" key="9">
    <source>
        <dbReference type="SMART" id="SM01011"/>
    </source>
</evidence>
<keyword evidence="5" id="KW-0479">Metal-binding</keyword>
<dbReference type="SMART" id="SM01011">
    <property type="entry name" value="AMP_N"/>
    <property type="match status" value="1"/>
</dbReference>
<dbReference type="OrthoDB" id="9806388at2"/>
<feature type="chain" id="PRO_5004162643" description="Xaa-Pro aminopeptidase" evidence="8">
    <location>
        <begin position="17"/>
        <end position="467"/>
    </location>
</feature>
<comment type="similarity">
    <text evidence="3">Belongs to the peptidase M24B family.</text>
</comment>
<dbReference type="PANTHER" id="PTHR43226:SF4">
    <property type="entry name" value="XAA-PRO AMINOPEPTIDASE 3"/>
    <property type="match status" value="1"/>
</dbReference>
<protein>
    <recommendedName>
        <fullName evidence="4">Xaa-Pro aminopeptidase</fullName>
        <ecNumber evidence="4">3.4.11.9</ecNumber>
    </recommendedName>
</protein>
<dbReference type="Pfam" id="PF05195">
    <property type="entry name" value="AMP_N"/>
    <property type="match status" value="1"/>
</dbReference>
<dbReference type="SUPFAM" id="SSF55920">
    <property type="entry name" value="Creatinase/aminopeptidase"/>
    <property type="match status" value="1"/>
</dbReference>
<dbReference type="Gene3D" id="3.40.350.10">
    <property type="entry name" value="Creatinase/prolidase N-terminal domain"/>
    <property type="match status" value="1"/>
</dbReference>
<dbReference type="InterPro" id="IPR029149">
    <property type="entry name" value="Creatin/AminoP/Spt16_N"/>
</dbReference>
<name>Q01XD4_SOLUE</name>
<reference evidence="10" key="1">
    <citation type="submission" date="2006-10" db="EMBL/GenBank/DDBJ databases">
        <title>Complete sequence of Solibacter usitatus Ellin6076.</title>
        <authorList>
            <consortium name="US DOE Joint Genome Institute"/>
            <person name="Copeland A."/>
            <person name="Lucas S."/>
            <person name="Lapidus A."/>
            <person name="Barry K."/>
            <person name="Detter J.C."/>
            <person name="Glavina del Rio T."/>
            <person name="Hammon N."/>
            <person name="Israni S."/>
            <person name="Dalin E."/>
            <person name="Tice H."/>
            <person name="Pitluck S."/>
            <person name="Thompson L.S."/>
            <person name="Brettin T."/>
            <person name="Bruce D."/>
            <person name="Han C."/>
            <person name="Tapia R."/>
            <person name="Gilna P."/>
            <person name="Schmutz J."/>
            <person name="Larimer F."/>
            <person name="Land M."/>
            <person name="Hauser L."/>
            <person name="Kyrpides N."/>
            <person name="Mikhailova N."/>
            <person name="Janssen P.H."/>
            <person name="Kuske C.R."/>
            <person name="Richardson P."/>
        </authorList>
    </citation>
    <scope>NUCLEOTIDE SEQUENCE</scope>
    <source>
        <strain evidence="10">Ellin6076</strain>
    </source>
</reference>
<dbReference type="InParanoid" id="Q01XD4"/>
<evidence type="ECO:0000256" key="3">
    <source>
        <dbReference type="ARBA" id="ARBA00008766"/>
    </source>
</evidence>
<dbReference type="AlphaFoldDB" id="Q01XD4"/>
<dbReference type="InterPro" id="IPR000994">
    <property type="entry name" value="Pept_M24"/>
</dbReference>
<evidence type="ECO:0000256" key="2">
    <source>
        <dbReference type="ARBA" id="ARBA00001936"/>
    </source>
</evidence>
<dbReference type="PANTHER" id="PTHR43226">
    <property type="entry name" value="XAA-PRO AMINOPEPTIDASE 3"/>
    <property type="match status" value="1"/>
</dbReference>
<dbReference type="GO" id="GO:0006508">
    <property type="term" value="P:proteolysis"/>
    <property type="evidence" value="ECO:0007669"/>
    <property type="project" value="TreeGrafter"/>
</dbReference>
<dbReference type="SUPFAM" id="SSF53092">
    <property type="entry name" value="Creatinase/prolidase N-terminal domain"/>
    <property type="match status" value="1"/>
</dbReference>
<dbReference type="InterPro" id="IPR036005">
    <property type="entry name" value="Creatinase/aminopeptidase-like"/>
</dbReference>
<organism evidence="10">
    <name type="scientific">Solibacter usitatus (strain Ellin6076)</name>
    <dbReference type="NCBI Taxonomy" id="234267"/>
    <lineage>
        <taxon>Bacteria</taxon>
        <taxon>Pseudomonadati</taxon>
        <taxon>Acidobacteriota</taxon>
        <taxon>Terriglobia</taxon>
        <taxon>Bryobacterales</taxon>
        <taxon>Solibacteraceae</taxon>
        <taxon>Candidatus Solibacter</taxon>
    </lineage>
</organism>
<accession>Q01XD4</accession>
<evidence type="ECO:0000256" key="7">
    <source>
        <dbReference type="ARBA" id="ARBA00023211"/>
    </source>
</evidence>
<feature type="signal peptide" evidence="8">
    <location>
        <begin position="1"/>
        <end position="16"/>
    </location>
</feature>